<reference evidence="2" key="1">
    <citation type="journal article" date="2023" name="Plant J.">
        <title>Genome sequences and population genomics provide insights into the demographic history, inbreeding, and mutation load of two 'living fossil' tree species of Dipteronia.</title>
        <authorList>
            <person name="Feng Y."/>
            <person name="Comes H.P."/>
            <person name="Chen J."/>
            <person name="Zhu S."/>
            <person name="Lu R."/>
            <person name="Zhang X."/>
            <person name="Li P."/>
            <person name="Qiu J."/>
            <person name="Olsen K.M."/>
            <person name="Qiu Y."/>
        </authorList>
    </citation>
    <scope>NUCLEOTIDE SEQUENCE</scope>
    <source>
        <strain evidence="2">KIB01</strain>
    </source>
</reference>
<comment type="caution">
    <text evidence="2">The sequence shown here is derived from an EMBL/GenBank/DDBJ whole genome shotgun (WGS) entry which is preliminary data.</text>
</comment>
<feature type="region of interest" description="Disordered" evidence="1">
    <location>
        <begin position="1"/>
        <end position="65"/>
    </location>
</feature>
<accession>A0AAD9WPM1</accession>
<evidence type="ECO:0000313" key="3">
    <source>
        <dbReference type="Proteomes" id="UP001280121"/>
    </source>
</evidence>
<gene>
    <name evidence="2" type="ORF">Ddye_025568</name>
</gene>
<evidence type="ECO:0000313" key="2">
    <source>
        <dbReference type="EMBL" id="KAK2637773.1"/>
    </source>
</evidence>
<protein>
    <submittedName>
        <fullName evidence="2">Uncharacterized protein</fullName>
    </submittedName>
</protein>
<dbReference type="AlphaFoldDB" id="A0AAD9WPM1"/>
<feature type="compositionally biased region" description="Basic and acidic residues" evidence="1">
    <location>
        <begin position="12"/>
        <end position="21"/>
    </location>
</feature>
<proteinExistence type="predicted"/>
<keyword evidence="3" id="KW-1185">Reference proteome</keyword>
<name>A0AAD9WPM1_9ROSI</name>
<dbReference type="EMBL" id="JANJYI010000008">
    <property type="protein sequence ID" value="KAK2637773.1"/>
    <property type="molecule type" value="Genomic_DNA"/>
</dbReference>
<sequence length="162" mass="18272">MLYPKTFGKLKPSNEPDKNDSACKTNKPSIADKGKEESQNTGLSKAEARKRVRQNTTGKPQLKDTLPLQPFRLSSLFSGDALSRRMQALKVMLAFMEKAMHENLYNLQGIASNCTNRKDKLDRDDKKESEATNLDEHGPKVTKFEVVKSLHSTLLIDLFISF</sequence>
<dbReference type="Proteomes" id="UP001280121">
    <property type="component" value="Unassembled WGS sequence"/>
</dbReference>
<evidence type="ECO:0000256" key="1">
    <source>
        <dbReference type="SAM" id="MobiDB-lite"/>
    </source>
</evidence>
<organism evidence="2 3">
    <name type="scientific">Dipteronia dyeriana</name>
    <dbReference type="NCBI Taxonomy" id="168575"/>
    <lineage>
        <taxon>Eukaryota</taxon>
        <taxon>Viridiplantae</taxon>
        <taxon>Streptophyta</taxon>
        <taxon>Embryophyta</taxon>
        <taxon>Tracheophyta</taxon>
        <taxon>Spermatophyta</taxon>
        <taxon>Magnoliopsida</taxon>
        <taxon>eudicotyledons</taxon>
        <taxon>Gunneridae</taxon>
        <taxon>Pentapetalae</taxon>
        <taxon>rosids</taxon>
        <taxon>malvids</taxon>
        <taxon>Sapindales</taxon>
        <taxon>Sapindaceae</taxon>
        <taxon>Hippocastanoideae</taxon>
        <taxon>Acereae</taxon>
        <taxon>Dipteronia</taxon>
    </lineage>
</organism>